<dbReference type="InterPro" id="IPR006692">
    <property type="entry name" value="Beta-prop_COPA/B_2nd"/>
</dbReference>
<name>X6MSA3_RETFI</name>
<dbReference type="AlphaFoldDB" id="X6MSA3"/>
<evidence type="ECO:0000313" key="15">
    <source>
        <dbReference type="Proteomes" id="UP000023152"/>
    </source>
</evidence>
<comment type="subcellular location">
    <subcellularLocation>
        <location evidence="2">Cytoplasm</location>
    </subcellularLocation>
    <subcellularLocation>
        <location evidence="1">Golgi apparatus membrane</location>
        <topology evidence="1">Peripheral membrane protein</topology>
        <orientation evidence="1">Cytoplasmic side</orientation>
    </subcellularLocation>
</comment>
<dbReference type="OrthoDB" id="10261470at2759"/>
<protein>
    <submittedName>
        <fullName evidence="14">Uncharacterized protein</fullName>
    </submittedName>
</protein>
<feature type="compositionally biased region" description="Acidic residues" evidence="11">
    <location>
        <begin position="431"/>
        <end position="441"/>
    </location>
</feature>
<reference evidence="14 15" key="1">
    <citation type="journal article" date="2013" name="Curr. Biol.">
        <title>The Genome of the Foraminiferan Reticulomyxa filosa.</title>
        <authorList>
            <person name="Glockner G."/>
            <person name="Hulsmann N."/>
            <person name="Schleicher M."/>
            <person name="Noegel A.A."/>
            <person name="Eichinger L."/>
            <person name="Gallinger C."/>
            <person name="Pawlowski J."/>
            <person name="Sierra R."/>
            <person name="Euteneuer U."/>
            <person name="Pillet L."/>
            <person name="Moustafa A."/>
            <person name="Platzer M."/>
            <person name="Groth M."/>
            <person name="Szafranski K."/>
            <person name="Schliwa M."/>
        </authorList>
    </citation>
    <scope>NUCLEOTIDE SEQUENCE [LARGE SCALE GENOMIC DNA]</scope>
</reference>
<dbReference type="Pfam" id="PF04053">
    <property type="entry name" value="B-prop_COPA_B_2nd"/>
    <property type="match status" value="1"/>
</dbReference>
<evidence type="ECO:0000256" key="11">
    <source>
        <dbReference type="SAM" id="MobiDB-lite"/>
    </source>
</evidence>
<dbReference type="GO" id="GO:0016192">
    <property type="term" value="P:vesicle-mediated transport"/>
    <property type="evidence" value="ECO:0007669"/>
    <property type="project" value="UniProtKB-KW"/>
</dbReference>
<sequence length="459" mass="52593">MTLFDVASRKVINELQIQSRFPVKCVHWSHDFDTCALLSRFSVMLCDSDMNEVCTIYENAKVKSGQWTKDHVFIYTTVTHMKYALPSGDHGIIKTLDEVLYVAMIKDDTVICMNRDNQTTKIIVDNTEYIFKKALSERQYGVVQSLIESGKLRGESIISYLQKKGFPEVAMRFVKDTNTRFELALECGNIDDAFECALQINTEQCWQRFGNSALMQGNYQFVTEAYKKTRNFEKLMYLFLLTGDFPMMDKLADIAKQKDDKTMRYHISLFNGNVKDRISALVDSGQYGLAYLTAVSNGLEDVAAQMKDKLGDKNIILPNMPKEGLRTPPQPVFGPFTDQAKYDWPRTEITKGFFDKADISAQMQEEALKKAKEKEKKAAVNLLDSDEEEQSPNKDDLDFGFTDKKSKEKKTGKDKNEEEQEDDLMKSGWPSEDDIVVSEDENDKKKDDNLLDEKKKKTI</sequence>
<dbReference type="CDD" id="cd22948">
    <property type="entry name" value="Coatomer_WDAD_alpha"/>
    <property type="match status" value="1"/>
</dbReference>
<evidence type="ECO:0000256" key="1">
    <source>
        <dbReference type="ARBA" id="ARBA00004255"/>
    </source>
</evidence>
<dbReference type="InterPro" id="IPR056176">
    <property type="entry name" value="TPR_COPA_B"/>
</dbReference>
<organism evidence="14 15">
    <name type="scientific">Reticulomyxa filosa</name>
    <dbReference type="NCBI Taxonomy" id="46433"/>
    <lineage>
        <taxon>Eukaryota</taxon>
        <taxon>Sar</taxon>
        <taxon>Rhizaria</taxon>
        <taxon>Retaria</taxon>
        <taxon>Foraminifera</taxon>
        <taxon>Monothalamids</taxon>
        <taxon>Reticulomyxidae</taxon>
        <taxon>Reticulomyxa</taxon>
    </lineage>
</organism>
<dbReference type="GO" id="GO:0006886">
    <property type="term" value="P:intracellular protein transport"/>
    <property type="evidence" value="ECO:0007669"/>
    <property type="project" value="InterPro"/>
</dbReference>
<dbReference type="InterPro" id="IPR047312">
    <property type="entry name" value="Coatomer_alpha_WD-assoc_reg"/>
</dbReference>
<evidence type="ECO:0000313" key="14">
    <source>
        <dbReference type="EMBL" id="ETO16724.1"/>
    </source>
</evidence>
<dbReference type="OMA" id="ECALQIN"/>
<dbReference type="GO" id="GO:0000139">
    <property type="term" value="C:Golgi membrane"/>
    <property type="evidence" value="ECO:0007669"/>
    <property type="project" value="UniProtKB-SubCell"/>
</dbReference>
<feature type="compositionally biased region" description="Basic and acidic residues" evidence="11">
    <location>
        <begin position="391"/>
        <end position="416"/>
    </location>
</feature>
<keyword evidence="8" id="KW-0653">Protein transport</keyword>
<comment type="caution">
    <text evidence="14">The sequence shown here is derived from an EMBL/GenBank/DDBJ whole genome shotgun (WGS) entry which is preliminary data.</text>
</comment>
<dbReference type="GO" id="GO:0005198">
    <property type="term" value="F:structural molecule activity"/>
    <property type="evidence" value="ECO:0007669"/>
    <property type="project" value="InterPro"/>
</dbReference>
<dbReference type="Gene3D" id="1.25.40.470">
    <property type="match status" value="1"/>
</dbReference>
<keyword evidence="10" id="KW-0472">Membrane</keyword>
<gene>
    <name evidence="14" type="ORF">RFI_20614</name>
</gene>
<feature type="region of interest" description="Disordered" evidence="11">
    <location>
        <begin position="381"/>
        <end position="459"/>
    </location>
</feature>
<evidence type="ECO:0000256" key="6">
    <source>
        <dbReference type="ARBA" id="ARBA00022737"/>
    </source>
</evidence>
<evidence type="ECO:0000256" key="4">
    <source>
        <dbReference type="ARBA" id="ARBA00022490"/>
    </source>
</evidence>
<keyword evidence="4" id="KW-0963">Cytoplasm</keyword>
<evidence type="ECO:0000256" key="7">
    <source>
        <dbReference type="ARBA" id="ARBA00022892"/>
    </source>
</evidence>
<evidence type="ECO:0000256" key="3">
    <source>
        <dbReference type="ARBA" id="ARBA00022448"/>
    </source>
</evidence>
<evidence type="ECO:0000259" key="12">
    <source>
        <dbReference type="Pfam" id="PF04053"/>
    </source>
</evidence>
<dbReference type="Proteomes" id="UP000023152">
    <property type="component" value="Unassembled WGS sequence"/>
</dbReference>
<evidence type="ECO:0000256" key="2">
    <source>
        <dbReference type="ARBA" id="ARBA00004496"/>
    </source>
</evidence>
<keyword evidence="7" id="KW-0931">ER-Golgi transport</keyword>
<feature type="compositionally biased region" description="Basic and acidic residues" evidence="11">
    <location>
        <begin position="442"/>
        <end position="459"/>
    </location>
</feature>
<feature type="domain" description="COPA/B TPR" evidence="13">
    <location>
        <begin position="155"/>
        <end position="297"/>
    </location>
</feature>
<proteinExistence type="predicted"/>
<evidence type="ECO:0000256" key="5">
    <source>
        <dbReference type="ARBA" id="ARBA00022574"/>
    </source>
</evidence>
<keyword evidence="9" id="KW-0333">Golgi apparatus</keyword>
<feature type="domain" description="COPA/B second beta-propeller" evidence="12">
    <location>
        <begin position="2"/>
        <end position="114"/>
    </location>
</feature>
<evidence type="ECO:0000256" key="8">
    <source>
        <dbReference type="ARBA" id="ARBA00022927"/>
    </source>
</evidence>
<evidence type="ECO:0000256" key="9">
    <source>
        <dbReference type="ARBA" id="ARBA00023034"/>
    </source>
</evidence>
<accession>X6MSA3</accession>
<keyword evidence="5" id="KW-0853">WD repeat</keyword>
<keyword evidence="3" id="KW-0813">Transport</keyword>
<dbReference type="GO" id="GO:0030117">
    <property type="term" value="C:membrane coat"/>
    <property type="evidence" value="ECO:0007669"/>
    <property type="project" value="InterPro"/>
</dbReference>
<keyword evidence="6" id="KW-0677">Repeat</keyword>
<dbReference type="Pfam" id="PF23953">
    <property type="entry name" value="TPR_COPA_B"/>
    <property type="match status" value="1"/>
</dbReference>
<evidence type="ECO:0000259" key="13">
    <source>
        <dbReference type="Pfam" id="PF23953"/>
    </source>
</evidence>
<dbReference type="FunFam" id="1.25.40.470:FF:000002">
    <property type="entry name" value="Coatomer subunit alpha"/>
    <property type="match status" value="1"/>
</dbReference>
<evidence type="ECO:0000256" key="10">
    <source>
        <dbReference type="ARBA" id="ARBA00023136"/>
    </source>
</evidence>
<dbReference type="EMBL" id="ASPP01017911">
    <property type="protein sequence ID" value="ETO16724.1"/>
    <property type="molecule type" value="Genomic_DNA"/>
</dbReference>
<keyword evidence="15" id="KW-1185">Reference proteome</keyword>